<feature type="region of interest" description="Disordered" evidence="1">
    <location>
        <begin position="33"/>
        <end position="72"/>
    </location>
</feature>
<dbReference type="EMBL" id="JAGKQM010000006">
    <property type="protein sequence ID" value="KAH0922818.1"/>
    <property type="molecule type" value="Genomic_DNA"/>
</dbReference>
<feature type="compositionally biased region" description="Polar residues" evidence="1">
    <location>
        <begin position="34"/>
        <end position="45"/>
    </location>
</feature>
<comment type="caution">
    <text evidence="2">The sequence shown here is derived from an EMBL/GenBank/DDBJ whole genome shotgun (WGS) entry which is preliminary data.</text>
</comment>
<organism evidence="2 3">
    <name type="scientific">Brassica napus</name>
    <name type="common">Rape</name>
    <dbReference type="NCBI Taxonomy" id="3708"/>
    <lineage>
        <taxon>Eukaryota</taxon>
        <taxon>Viridiplantae</taxon>
        <taxon>Streptophyta</taxon>
        <taxon>Embryophyta</taxon>
        <taxon>Tracheophyta</taxon>
        <taxon>Spermatophyta</taxon>
        <taxon>Magnoliopsida</taxon>
        <taxon>eudicotyledons</taxon>
        <taxon>Gunneridae</taxon>
        <taxon>Pentapetalae</taxon>
        <taxon>rosids</taxon>
        <taxon>malvids</taxon>
        <taxon>Brassicales</taxon>
        <taxon>Brassicaceae</taxon>
        <taxon>Brassiceae</taxon>
        <taxon>Brassica</taxon>
    </lineage>
</organism>
<sequence length="98" mass="10959">MYKTNMNQMSQTRNKTSGFLHFVDRLSPKLNESKLASQDIPTSNILLKETPASEPSEDPVDEDKNRASSSEPSVTFDVGIIYIVGMSHRSTCCNISQY</sequence>
<dbReference type="Proteomes" id="UP000824890">
    <property type="component" value="Unassembled WGS sequence"/>
</dbReference>
<evidence type="ECO:0000256" key="1">
    <source>
        <dbReference type="SAM" id="MobiDB-lite"/>
    </source>
</evidence>
<reference evidence="2 3" key="1">
    <citation type="submission" date="2021-05" db="EMBL/GenBank/DDBJ databases">
        <title>Genome Assembly of Synthetic Allotetraploid Brassica napus Reveals Homoeologous Exchanges between Subgenomes.</title>
        <authorList>
            <person name="Davis J.T."/>
        </authorList>
    </citation>
    <scope>NUCLEOTIDE SEQUENCE [LARGE SCALE GENOMIC DNA]</scope>
    <source>
        <strain evidence="3">cv. Da-Ae</strain>
        <tissue evidence="2">Seedling</tissue>
    </source>
</reference>
<gene>
    <name evidence="2" type="ORF">HID58_022836</name>
</gene>
<evidence type="ECO:0000313" key="3">
    <source>
        <dbReference type="Proteomes" id="UP000824890"/>
    </source>
</evidence>
<proteinExistence type="predicted"/>
<evidence type="ECO:0000313" key="2">
    <source>
        <dbReference type="EMBL" id="KAH0922818.1"/>
    </source>
</evidence>
<protein>
    <submittedName>
        <fullName evidence="2">Uncharacterized protein</fullName>
    </submittedName>
</protein>
<accession>A0ABQ8D0P6</accession>
<keyword evidence="3" id="KW-1185">Reference proteome</keyword>
<name>A0ABQ8D0P6_BRANA</name>